<dbReference type="AlphaFoldDB" id="W1NKW5"/>
<evidence type="ECO:0000313" key="1">
    <source>
        <dbReference type="EMBL" id="ERM95850.1"/>
    </source>
</evidence>
<accession>W1NKW5</accession>
<dbReference type="Proteomes" id="UP000017836">
    <property type="component" value="Unassembled WGS sequence"/>
</dbReference>
<gene>
    <name evidence="1" type="ORF">AMTR_s00060p00103120</name>
</gene>
<protein>
    <submittedName>
        <fullName evidence="1">Uncharacterized protein</fullName>
    </submittedName>
</protein>
<proteinExistence type="predicted"/>
<name>W1NKW5_AMBTC</name>
<reference evidence="2" key="1">
    <citation type="journal article" date="2013" name="Science">
        <title>The Amborella genome and the evolution of flowering plants.</title>
        <authorList>
            <consortium name="Amborella Genome Project"/>
        </authorList>
    </citation>
    <scope>NUCLEOTIDE SEQUENCE [LARGE SCALE GENOMIC DNA]</scope>
</reference>
<keyword evidence="2" id="KW-1185">Reference proteome</keyword>
<evidence type="ECO:0000313" key="2">
    <source>
        <dbReference type="Proteomes" id="UP000017836"/>
    </source>
</evidence>
<dbReference type="HOGENOM" id="CLU_1827933_0_0_1"/>
<dbReference type="Gramene" id="ERM95850">
    <property type="protein sequence ID" value="ERM95850"/>
    <property type="gene ID" value="AMTR_s00060p00103120"/>
</dbReference>
<organism evidence="1 2">
    <name type="scientific">Amborella trichopoda</name>
    <dbReference type="NCBI Taxonomy" id="13333"/>
    <lineage>
        <taxon>Eukaryota</taxon>
        <taxon>Viridiplantae</taxon>
        <taxon>Streptophyta</taxon>
        <taxon>Embryophyta</taxon>
        <taxon>Tracheophyta</taxon>
        <taxon>Spermatophyta</taxon>
        <taxon>Magnoliopsida</taxon>
        <taxon>Amborellales</taxon>
        <taxon>Amborellaceae</taxon>
        <taxon>Amborella</taxon>
    </lineage>
</organism>
<sequence>MPPRGKRSCANKPSVCYVDSKTRTLGLALSHEFVGAAALISTLGQPRNRATNGPCSQARTGRPSKKRWIRATNCGLRVGLGPMPAWPMPAQAQALPIATLIWKGLAHRNLPTFILCPKTGILVHTKFVTFLKDYRSETSME</sequence>
<dbReference type="EMBL" id="KI397373">
    <property type="protein sequence ID" value="ERM95850.1"/>
    <property type="molecule type" value="Genomic_DNA"/>
</dbReference>